<dbReference type="EMBL" id="CP009110">
    <property type="protein sequence ID" value="AIJ26558.1"/>
    <property type="molecule type" value="Genomic_DNA"/>
</dbReference>
<keyword evidence="2" id="KW-1185">Reference proteome</keyword>
<dbReference type="Pfam" id="PF14337">
    <property type="entry name" value="Abi_alpha"/>
    <property type="match status" value="1"/>
</dbReference>
<reference evidence="1 2" key="1">
    <citation type="submission" date="2014-07" db="EMBL/GenBank/DDBJ databases">
        <title>Whole Genome Sequence of the Amycolatopsis methanolica 239.</title>
        <authorList>
            <person name="Tang B."/>
        </authorList>
    </citation>
    <scope>NUCLEOTIDE SEQUENCE [LARGE SCALE GENOMIC DNA]</scope>
    <source>
        <strain evidence="1 2">239</strain>
    </source>
</reference>
<dbReference type="PATRIC" id="fig|1068978.7.peg.6950"/>
<dbReference type="RefSeq" id="WP_017985335.1">
    <property type="nucleotide sequence ID" value="NZ_AQUL01000001.1"/>
</dbReference>
<dbReference type="Gene3D" id="3.30.110.190">
    <property type="match status" value="1"/>
</dbReference>
<proteinExistence type="predicted"/>
<organism evidence="1 2">
    <name type="scientific">Amycolatopsis methanolica 239</name>
    <dbReference type="NCBI Taxonomy" id="1068978"/>
    <lineage>
        <taxon>Bacteria</taxon>
        <taxon>Bacillati</taxon>
        <taxon>Actinomycetota</taxon>
        <taxon>Actinomycetes</taxon>
        <taxon>Pseudonocardiales</taxon>
        <taxon>Pseudonocardiaceae</taxon>
        <taxon>Amycolatopsis</taxon>
        <taxon>Amycolatopsis methanolica group</taxon>
    </lineage>
</organism>
<name>A0A076N137_AMYME</name>
<dbReference type="KEGG" id="amq:AMETH_6466"/>
<protein>
    <recommendedName>
        <fullName evidence="3">DUF4393 domain-containing protein</fullName>
    </recommendedName>
</protein>
<accession>A0A076N137</accession>
<dbReference type="eggNOG" id="COG5470">
    <property type="taxonomic scope" value="Bacteria"/>
</dbReference>
<sequence>MWLTSENLPSSPEGGDENLLRRAGRFAGWAARTGFTIGKRLPLPGLELAGAGLRQVERQVLTGLRRRLDEVDDPYVVALSAAGAEHAPNGTGELVPAREPLRAAMKELLDRSVGFGREQAREYLYATVLRQLTPDEARIIATLATGTAFPVIDVTERGFGGGRTILRNASTVGKAAGVTLADEVPGYLARLAGFGLVELDDESAELESQYEILATEDLVRAAAKSARRARLVRRTVRLSRFGIRFWAACDPGEWTRVL</sequence>
<gene>
    <name evidence="1" type="ORF">AMETH_6466</name>
</gene>
<evidence type="ECO:0000313" key="1">
    <source>
        <dbReference type="EMBL" id="AIJ26558.1"/>
    </source>
</evidence>
<dbReference type="InterPro" id="IPR025506">
    <property type="entry name" value="Abi_alpha"/>
</dbReference>
<dbReference type="AlphaFoldDB" id="A0A076N137"/>
<dbReference type="STRING" id="1068978.AMETH_6466"/>
<evidence type="ECO:0008006" key="3">
    <source>
        <dbReference type="Google" id="ProtNLM"/>
    </source>
</evidence>
<dbReference type="HOGENOM" id="CLU_098668_0_0_11"/>
<evidence type="ECO:0000313" key="2">
    <source>
        <dbReference type="Proteomes" id="UP000062973"/>
    </source>
</evidence>
<dbReference type="OrthoDB" id="7061144at2"/>
<dbReference type="Proteomes" id="UP000062973">
    <property type="component" value="Chromosome"/>
</dbReference>